<dbReference type="AlphaFoldDB" id="A0A8C2R5J6"/>
<dbReference type="Ensembl" id="ENSCHIT00010033579.1">
    <property type="protein sequence ID" value="ENSCHIP00010023695.1"/>
    <property type="gene ID" value="ENSCHIG00010017709.1"/>
</dbReference>
<dbReference type="PANTHER" id="PTHR47219">
    <property type="entry name" value="RAB GTPASE-ACTIVATING PROTEIN 1-LIKE"/>
    <property type="match status" value="1"/>
</dbReference>
<keyword evidence="1" id="KW-0343">GTPase activation</keyword>
<dbReference type="SUPFAM" id="SSF47923">
    <property type="entry name" value="Ypt/Rab-GAP domain of gyp1p"/>
    <property type="match status" value="2"/>
</dbReference>
<feature type="domain" description="Rab-GAP TBC" evidence="3">
    <location>
        <begin position="91"/>
        <end position="283"/>
    </location>
</feature>
<evidence type="ECO:0000259" key="3">
    <source>
        <dbReference type="PROSITE" id="PS50086"/>
    </source>
</evidence>
<reference evidence="4" key="1">
    <citation type="submission" date="2019-03" db="EMBL/GenBank/DDBJ databases">
        <title>Genome sequencing and reference-guided assembly of Black Bengal Goat (Capra hircus).</title>
        <authorList>
            <person name="Siddiki A.Z."/>
            <person name="Baten A."/>
            <person name="Billah M."/>
            <person name="Alam M.A.U."/>
            <person name="Shawrob K.S.M."/>
            <person name="Saha S."/>
            <person name="Chowdhury M."/>
            <person name="Rahman A.H."/>
            <person name="Stear M."/>
            <person name="Miah G."/>
            <person name="Das G.B."/>
            <person name="Hossain M.M."/>
            <person name="Kumkum M."/>
            <person name="Islam M.S."/>
            <person name="Mollah A.M."/>
            <person name="Ahsan A."/>
            <person name="Tusar F."/>
            <person name="Khan M.K.I."/>
        </authorList>
    </citation>
    <scope>NUCLEOTIDE SEQUENCE [LARGE SCALE GENOMIC DNA]</scope>
</reference>
<dbReference type="FunFam" id="1.10.472.80:FF:000019">
    <property type="entry name" value="USP6 N-terminal like"/>
    <property type="match status" value="1"/>
</dbReference>
<dbReference type="InterPro" id="IPR050302">
    <property type="entry name" value="Rab_GAP_TBC_domain"/>
</dbReference>
<dbReference type="PANTHER" id="PTHR47219:SF19">
    <property type="entry name" value="USP6 N-TERMINAL-LIKE PROTEIN ISOFORM X1"/>
    <property type="match status" value="1"/>
</dbReference>
<organism evidence="4">
    <name type="scientific">Capra hircus</name>
    <name type="common">Goat</name>
    <dbReference type="NCBI Taxonomy" id="9925"/>
    <lineage>
        <taxon>Eukaryota</taxon>
        <taxon>Metazoa</taxon>
        <taxon>Chordata</taxon>
        <taxon>Craniata</taxon>
        <taxon>Vertebrata</taxon>
        <taxon>Euteleostomi</taxon>
        <taxon>Mammalia</taxon>
        <taxon>Eutheria</taxon>
        <taxon>Laurasiatheria</taxon>
        <taxon>Artiodactyla</taxon>
        <taxon>Ruminantia</taxon>
        <taxon>Pecora</taxon>
        <taxon>Bovidae</taxon>
        <taxon>Caprinae</taxon>
        <taxon>Capra</taxon>
    </lineage>
</organism>
<feature type="compositionally biased region" description="Basic and acidic residues" evidence="2">
    <location>
        <begin position="348"/>
        <end position="358"/>
    </location>
</feature>
<dbReference type="GO" id="GO:0031267">
    <property type="term" value="F:small GTPase binding"/>
    <property type="evidence" value="ECO:0007669"/>
    <property type="project" value="TreeGrafter"/>
</dbReference>
<dbReference type="FunFam" id="1.10.8.270:FF:000010">
    <property type="entry name" value="Putative USP6 N-terminal-like protein"/>
    <property type="match status" value="1"/>
</dbReference>
<dbReference type="Gene3D" id="1.10.8.270">
    <property type="entry name" value="putative rabgap domain of human tbc1 domain family member 14 like domains"/>
    <property type="match status" value="1"/>
</dbReference>
<feature type="compositionally biased region" description="Basic and acidic residues" evidence="2">
    <location>
        <begin position="417"/>
        <end position="438"/>
    </location>
</feature>
<feature type="region of interest" description="Disordered" evidence="2">
    <location>
        <begin position="555"/>
        <end position="581"/>
    </location>
</feature>
<evidence type="ECO:0000256" key="2">
    <source>
        <dbReference type="SAM" id="MobiDB-lite"/>
    </source>
</evidence>
<accession>A0A8C2R5J6</accession>
<feature type="compositionally biased region" description="Polar residues" evidence="2">
    <location>
        <begin position="371"/>
        <end position="383"/>
    </location>
</feature>
<proteinExistence type="predicted"/>
<feature type="region of interest" description="Disordered" evidence="2">
    <location>
        <begin position="348"/>
        <end position="459"/>
    </location>
</feature>
<evidence type="ECO:0000256" key="1">
    <source>
        <dbReference type="ARBA" id="ARBA00022468"/>
    </source>
</evidence>
<sequence>MIQVLQIVKELVTPSRQRAARTKEDSNQDVALKLAQERAEIVAKYDRGREDADYLVYKVTDRFGFLQTTKWLKMLKGWEKYKNTEKVIKILLPYELRGEVWALLLEIPKMKEETRDLYSKLKHRARGCSPDIRQIDLDVNRTFRDHIMFRDRYGVKQQSLFHVLAAYSIYNTEVGYCQGMSQITALLLMYMNEEDAFWALVKLFSGPKHAMHGFFVHGFPKLLRFQEHHEKILNKFLSKLKQHLDSQEVYTSFYTMKWFFQCFLDRTPFTLNLRIWDIYIFEGERVLTAMSYTILKLHRKHLMRLSMEELVEFLQETLAKDFFFEDDFVIEQLQISMAELKRAKLDLPEPGKEDEFPKKPLGQLPPEGQSAGVTHLSNGQRNVGRSSPHPGGRRGSGSPHKTHEPSPPHPRQTGTPERARQQRRKSSDEEGKRLRDEAEVQAQRRPPRPTPVVQPSSRIEVLPVDLGAGGYSGNSGSPKNGKFILPPGDCLPDNRKWSEVGYTWRPEIHGQPWTRDVNRGHLSSFPRHPTFHHTPYQDHSLPSVSVDGPVRYRTSPALEDATSPGFQYSGPSPPAYHYRNRDGLSMQESVLL</sequence>
<evidence type="ECO:0000313" key="4">
    <source>
        <dbReference type="Ensembl" id="ENSCHIP00010023695.1"/>
    </source>
</evidence>
<dbReference type="SMART" id="SM00164">
    <property type="entry name" value="TBC"/>
    <property type="match status" value="1"/>
</dbReference>
<dbReference type="Gene3D" id="1.10.472.80">
    <property type="entry name" value="Ypt/Rab-GAP domain of gyp1p, domain 3"/>
    <property type="match status" value="1"/>
</dbReference>
<dbReference type="PROSITE" id="PS50086">
    <property type="entry name" value="TBC_RABGAP"/>
    <property type="match status" value="1"/>
</dbReference>
<dbReference type="GO" id="GO:0005096">
    <property type="term" value="F:GTPase activator activity"/>
    <property type="evidence" value="ECO:0007669"/>
    <property type="project" value="UniProtKB-KW"/>
</dbReference>
<reference evidence="4" key="2">
    <citation type="submission" date="2025-08" db="UniProtKB">
        <authorList>
            <consortium name="Ensembl"/>
        </authorList>
    </citation>
    <scope>IDENTIFICATION</scope>
</reference>
<protein>
    <recommendedName>
        <fullName evidence="3">Rab-GAP TBC domain-containing protein</fullName>
    </recommendedName>
</protein>
<dbReference type="InterPro" id="IPR000195">
    <property type="entry name" value="Rab-GAP-TBC_dom"/>
</dbReference>
<dbReference type="Pfam" id="PF00566">
    <property type="entry name" value="RabGAP-TBC"/>
    <property type="match status" value="1"/>
</dbReference>
<dbReference type="InterPro" id="IPR035969">
    <property type="entry name" value="Rab-GAP_TBC_sf"/>
</dbReference>
<name>A0A8C2R5J6_CAPHI</name>